<dbReference type="InterPro" id="IPR038973">
    <property type="entry name" value="MutL/Mlh/Pms-like"/>
</dbReference>
<dbReference type="InterPro" id="IPR014762">
    <property type="entry name" value="DNA_mismatch_repair_CS"/>
</dbReference>
<dbReference type="InterPro" id="IPR013507">
    <property type="entry name" value="DNA_mismatch_S5_2-like"/>
</dbReference>
<dbReference type="Gene3D" id="3.30.230.10">
    <property type="match status" value="1"/>
</dbReference>
<comment type="caution">
    <text evidence="8">The sequence shown here is derived from an EMBL/GenBank/DDBJ whole genome shotgun (WGS) entry which is preliminary data.</text>
</comment>
<dbReference type="GO" id="GO:0030983">
    <property type="term" value="F:mismatched DNA binding"/>
    <property type="evidence" value="ECO:0007669"/>
    <property type="project" value="InterPro"/>
</dbReference>
<dbReference type="InterPro" id="IPR037198">
    <property type="entry name" value="MutL_C_sf"/>
</dbReference>
<dbReference type="Gene3D" id="3.30.1540.20">
    <property type="entry name" value="MutL, C-terminal domain, dimerisation subdomain"/>
    <property type="match status" value="1"/>
</dbReference>
<dbReference type="AlphaFoldDB" id="A0A414QJ34"/>
<keyword evidence="3 4" id="KW-0234">DNA repair</keyword>
<gene>
    <name evidence="4 8" type="primary">mutL</name>
    <name evidence="8" type="ORF">DW658_00685</name>
</gene>
<dbReference type="Pfam" id="PF08676">
    <property type="entry name" value="MutL_C"/>
    <property type="match status" value="1"/>
</dbReference>
<dbReference type="SMART" id="SM00853">
    <property type="entry name" value="MutL_C"/>
    <property type="match status" value="1"/>
</dbReference>
<dbReference type="NCBIfam" id="TIGR00585">
    <property type="entry name" value="mutl"/>
    <property type="match status" value="1"/>
</dbReference>
<dbReference type="SUPFAM" id="SSF118116">
    <property type="entry name" value="DNA mismatch repair protein MutL"/>
    <property type="match status" value="1"/>
</dbReference>
<feature type="compositionally biased region" description="Basic and acidic residues" evidence="5">
    <location>
        <begin position="346"/>
        <end position="374"/>
    </location>
</feature>
<evidence type="ECO:0000256" key="1">
    <source>
        <dbReference type="ARBA" id="ARBA00006082"/>
    </source>
</evidence>
<dbReference type="InterPro" id="IPR036890">
    <property type="entry name" value="HATPase_C_sf"/>
</dbReference>
<dbReference type="HAMAP" id="MF_00149">
    <property type="entry name" value="DNA_mis_repair"/>
    <property type="match status" value="1"/>
</dbReference>
<dbReference type="PANTHER" id="PTHR10073">
    <property type="entry name" value="DNA MISMATCH REPAIR PROTEIN MLH, PMS, MUTL"/>
    <property type="match status" value="1"/>
</dbReference>
<organism evidence="8 9">
    <name type="scientific">Dorea formicigenerans</name>
    <dbReference type="NCBI Taxonomy" id="39486"/>
    <lineage>
        <taxon>Bacteria</taxon>
        <taxon>Bacillati</taxon>
        <taxon>Bacillota</taxon>
        <taxon>Clostridia</taxon>
        <taxon>Lachnospirales</taxon>
        <taxon>Lachnospiraceae</taxon>
        <taxon>Dorea</taxon>
    </lineage>
</organism>
<evidence type="ECO:0000256" key="5">
    <source>
        <dbReference type="SAM" id="MobiDB-lite"/>
    </source>
</evidence>
<dbReference type="Gene3D" id="3.30.1370.100">
    <property type="entry name" value="MutL, C-terminal domain, regulatory subdomain"/>
    <property type="match status" value="1"/>
</dbReference>
<dbReference type="CDD" id="cd16926">
    <property type="entry name" value="HATPase_MutL-MLH-PMS-like"/>
    <property type="match status" value="1"/>
</dbReference>
<dbReference type="InterPro" id="IPR002099">
    <property type="entry name" value="MutL/Mlh/PMS"/>
</dbReference>
<evidence type="ECO:0000313" key="9">
    <source>
        <dbReference type="Proteomes" id="UP000285666"/>
    </source>
</evidence>
<dbReference type="Pfam" id="PF01119">
    <property type="entry name" value="DNA_mis_repair"/>
    <property type="match status" value="1"/>
</dbReference>
<dbReference type="GO" id="GO:0004519">
    <property type="term" value="F:endonuclease activity"/>
    <property type="evidence" value="ECO:0007669"/>
    <property type="project" value="UniProtKB-KW"/>
</dbReference>
<keyword evidence="8" id="KW-0255">Endonuclease</keyword>
<keyword evidence="8" id="KW-0378">Hydrolase</keyword>
<dbReference type="GO" id="GO:0006298">
    <property type="term" value="P:mismatch repair"/>
    <property type="evidence" value="ECO:0007669"/>
    <property type="project" value="UniProtKB-UniRule"/>
</dbReference>
<accession>A0A414QJ34</accession>
<keyword evidence="2 4" id="KW-0227">DNA damage</keyword>
<dbReference type="InterPro" id="IPR042121">
    <property type="entry name" value="MutL_C_regsub"/>
</dbReference>
<evidence type="ECO:0000256" key="4">
    <source>
        <dbReference type="HAMAP-Rule" id="MF_00149"/>
    </source>
</evidence>
<dbReference type="InterPro" id="IPR014721">
    <property type="entry name" value="Ribsml_uS5_D2-typ_fold_subgr"/>
</dbReference>
<dbReference type="SMART" id="SM01340">
    <property type="entry name" value="DNA_mis_repair"/>
    <property type="match status" value="1"/>
</dbReference>
<dbReference type="GO" id="GO:0140664">
    <property type="term" value="F:ATP-dependent DNA damage sensor activity"/>
    <property type="evidence" value="ECO:0007669"/>
    <property type="project" value="InterPro"/>
</dbReference>
<dbReference type="InterPro" id="IPR020667">
    <property type="entry name" value="DNA_mismatch_repair_MutL"/>
</dbReference>
<evidence type="ECO:0000256" key="3">
    <source>
        <dbReference type="ARBA" id="ARBA00023204"/>
    </source>
</evidence>
<evidence type="ECO:0000259" key="6">
    <source>
        <dbReference type="SMART" id="SM00853"/>
    </source>
</evidence>
<dbReference type="InterPro" id="IPR042120">
    <property type="entry name" value="MutL_C_dimsub"/>
</dbReference>
<dbReference type="SUPFAM" id="SSF54211">
    <property type="entry name" value="Ribosomal protein S5 domain 2-like"/>
    <property type="match status" value="1"/>
</dbReference>
<dbReference type="GO" id="GO:0005524">
    <property type="term" value="F:ATP binding"/>
    <property type="evidence" value="ECO:0007669"/>
    <property type="project" value="InterPro"/>
</dbReference>
<comment type="function">
    <text evidence="4">This protein is involved in the repair of mismatches in DNA. It is required for dam-dependent methyl-directed DNA mismatch repair. May act as a 'molecular matchmaker', a protein that promotes the formation of a stable complex between two or more DNA-binding proteins in an ATP-dependent manner without itself being part of a final effector complex.</text>
</comment>
<dbReference type="InterPro" id="IPR020568">
    <property type="entry name" value="Ribosomal_Su5_D2-typ_SF"/>
</dbReference>
<dbReference type="RefSeq" id="WP_118236559.1">
    <property type="nucleotide sequence ID" value="NZ_QRHN01000001.1"/>
</dbReference>
<reference evidence="8 9" key="1">
    <citation type="submission" date="2018-08" db="EMBL/GenBank/DDBJ databases">
        <title>A genome reference for cultivated species of the human gut microbiota.</title>
        <authorList>
            <person name="Zou Y."/>
            <person name="Xue W."/>
            <person name="Luo G."/>
        </authorList>
    </citation>
    <scope>NUCLEOTIDE SEQUENCE [LARGE SCALE GENOMIC DNA]</scope>
    <source>
        <strain evidence="8 9">AM23-7AC</strain>
    </source>
</reference>
<dbReference type="CDD" id="cd00782">
    <property type="entry name" value="MutL_Trans"/>
    <property type="match status" value="1"/>
</dbReference>
<keyword evidence="8" id="KW-0540">Nuclease</keyword>
<proteinExistence type="inferred from homology"/>
<dbReference type="Pfam" id="PF13589">
    <property type="entry name" value="HATPase_c_3"/>
    <property type="match status" value="1"/>
</dbReference>
<name>A0A414QJ34_9FIRM</name>
<protein>
    <recommendedName>
        <fullName evidence="4">DNA mismatch repair protein MutL</fullName>
    </recommendedName>
</protein>
<evidence type="ECO:0000313" key="8">
    <source>
        <dbReference type="EMBL" id="RHF80799.1"/>
    </source>
</evidence>
<feature type="domain" description="DNA mismatch repair protein S5" evidence="7">
    <location>
        <begin position="209"/>
        <end position="327"/>
    </location>
</feature>
<dbReference type="PROSITE" id="PS00058">
    <property type="entry name" value="DNA_MISMATCH_REPAIR_1"/>
    <property type="match status" value="1"/>
</dbReference>
<dbReference type="SUPFAM" id="SSF55874">
    <property type="entry name" value="ATPase domain of HSP90 chaperone/DNA topoisomerase II/histidine kinase"/>
    <property type="match status" value="1"/>
</dbReference>
<dbReference type="Gene3D" id="3.30.565.10">
    <property type="entry name" value="Histidine kinase-like ATPase, C-terminal domain"/>
    <property type="match status" value="1"/>
</dbReference>
<evidence type="ECO:0000259" key="7">
    <source>
        <dbReference type="SMART" id="SM01340"/>
    </source>
</evidence>
<dbReference type="GO" id="GO:0032300">
    <property type="term" value="C:mismatch repair complex"/>
    <property type="evidence" value="ECO:0007669"/>
    <property type="project" value="InterPro"/>
</dbReference>
<evidence type="ECO:0000256" key="2">
    <source>
        <dbReference type="ARBA" id="ARBA00022763"/>
    </source>
</evidence>
<feature type="domain" description="MutL C-terminal dimerisation" evidence="6">
    <location>
        <begin position="511"/>
        <end position="654"/>
    </location>
</feature>
<dbReference type="InterPro" id="IPR014790">
    <property type="entry name" value="MutL_C"/>
</dbReference>
<dbReference type="EMBL" id="QRHN01000001">
    <property type="protein sequence ID" value="RHF80799.1"/>
    <property type="molecule type" value="Genomic_DNA"/>
</dbReference>
<dbReference type="Proteomes" id="UP000285666">
    <property type="component" value="Unassembled WGS sequence"/>
</dbReference>
<sequence length="698" mass="79123">MSKIQVLDQITIDKIAAGEVIERPASVAKELAENAIDAGATAVTVEIKEGGITFMRIADNGIGIDKEDVRAAFLRHSTSKIRSAEDLAHISSLGFRGEALSSIAAVSQVELLTKTKEAEFGVRYKIAGGKEESLEDAGAPDGTTFLIRQLFYNTPARRKFLKTAMTEASHVGDLVTRLALSHPEVSFRFINNGQVKLHTSGNGNLKDVIYHIYGREIASNLIEVDFERKGIHITGYLGKPLISRGNRNFENYFVDGRYIKSSIISKAIEDGYKDFTMQHKYPFVVLYLDVDTEHVDVNVHPTKMDVRFNNQQEIYNTLFAAVNEGLHQRELIPKVTLDDIKIPEKPKELKNNLPEEPKESKKDLPKKSETEHTGEQSTSLPSPQNEDEKLQYFMNEMRKRVYSYHEALHENKQETTPASSNTDACNQQKNVPVPYSYKPQNNIPASDFYKPQRNVQAQSSYEPQQNVQAQGSQIAEMTNYTARQVPAEKPQQLNFFEEKLLEPQAKAEHKIIGQVFDTYWLVEFHDNLYIIDQHAAHERVLYEQTLKGMKTREFTSQLISPPIILNLSMQEAELLKLYMDQFTRIGFEIEEFGQDSYAVRAVPDNLFSIAKKELLMEMIDSLSDEINRNAPSNLIDEKIASMSCKAAVKGNMRLSATEVDTLITELLSLDNPYHCPHGRPTIIAMSRRELEKKFKRIV</sequence>
<dbReference type="GO" id="GO:0016887">
    <property type="term" value="F:ATP hydrolysis activity"/>
    <property type="evidence" value="ECO:0007669"/>
    <property type="project" value="InterPro"/>
</dbReference>
<comment type="similarity">
    <text evidence="1 4">Belongs to the DNA mismatch repair MutL/HexB family.</text>
</comment>
<feature type="region of interest" description="Disordered" evidence="5">
    <location>
        <begin position="346"/>
        <end position="387"/>
    </location>
</feature>
<dbReference type="PANTHER" id="PTHR10073:SF12">
    <property type="entry name" value="DNA MISMATCH REPAIR PROTEIN MLH1"/>
    <property type="match status" value="1"/>
</dbReference>
<feature type="compositionally biased region" description="Polar residues" evidence="5">
    <location>
        <begin position="375"/>
        <end position="384"/>
    </location>
</feature>
<dbReference type="FunFam" id="3.30.565.10:FF:000003">
    <property type="entry name" value="DNA mismatch repair endonuclease MutL"/>
    <property type="match status" value="1"/>
</dbReference>